<dbReference type="Pfam" id="PF00567">
    <property type="entry name" value="TUDOR"/>
    <property type="match status" value="1"/>
</dbReference>
<proteinExistence type="predicted"/>
<dbReference type="PANTHER" id="PTHR16442">
    <property type="entry name" value="RING FINGER PROTEIN 17"/>
    <property type="match status" value="1"/>
</dbReference>
<evidence type="ECO:0000313" key="2">
    <source>
        <dbReference type="EMBL" id="CAL1677409.1"/>
    </source>
</evidence>
<dbReference type="EMBL" id="OZ034835">
    <property type="protein sequence ID" value="CAL1677409.1"/>
    <property type="molecule type" value="Genomic_DNA"/>
</dbReference>
<reference evidence="2" key="1">
    <citation type="submission" date="2024-04" db="EMBL/GenBank/DDBJ databases">
        <authorList>
            <consortium name="Molecular Ecology Group"/>
        </authorList>
    </citation>
    <scope>NUCLEOTIDE SEQUENCE</scope>
</reference>
<dbReference type="Proteomes" id="UP001497644">
    <property type="component" value="Chromosome 12"/>
</dbReference>
<protein>
    <recommendedName>
        <fullName evidence="1">Tudor domain-containing protein</fullName>
    </recommendedName>
</protein>
<feature type="domain" description="Tudor" evidence="1">
    <location>
        <begin position="17"/>
        <end position="131"/>
    </location>
</feature>
<dbReference type="SUPFAM" id="SSF63748">
    <property type="entry name" value="Tudor/PWWP/MBT"/>
    <property type="match status" value="1"/>
</dbReference>
<dbReference type="InterPro" id="IPR002999">
    <property type="entry name" value="Tudor"/>
</dbReference>
<name>A0AAV2NBL5_9HYME</name>
<dbReference type="Gene3D" id="2.30.30.140">
    <property type="match status" value="1"/>
</dbReference>
<dbReference type="AlphaFoldDB" id="A0AAV2NBL5"/>
<accession>A0AAV2NBL5</accession>
<sequence length="239" mass="28246">MEIKAIDTRLLPYKRLPVKIIHVESPLLFWVQLQHNENNLTRLEKELNLRMAERVASPHEWREIKLREAIAVKEEGYWRRGLITKINKPRDRIRISLGDIGSKIYRPIHEIYKLEDKFKELPWQAIACGLAHTGPRIPLPTWPYETRKLCKFLIKGNDGWIDIILPLWEGAALVRLGVKTTNFNAFYDFQEALIRIGHARRSKRMAEHVFPAVKKKKTHTHKYIHNFLLVITLVTDYYL</sequence>
<evidence type="ECO:0000313" key="3">
    <source>
        <dbReference type="Proteomes" id="UP001497644"/>
    </source>
</evidence>
<dbReference type="PANTHER" id="PTHR16442:SF1">
    <property type="entry name" value="RING FINGER PROTEIN 17"/>
    <property type="match status" value="1"/>
</dbReference>
<keyword evidence="3" id="KW-1185">Reference proteome</keyword>
<gene>
    <name evidence="2" type="ORF">LPLAT_LOCUS3418</name>
</gene>
<organism evidence="2 3">
    <name type="scientific">Lasius platythorax</name>
    <dbReference type="NCBI Taxonomy" id="488582"/>
    <lineage>
        <taxon>Eukaryota</taxon>
        <taxon>Metazoa</taxon>
        <taxon>Ecdysozoa</taxon>
        <taxon>Arthropoda</taxon>
        <taxon>Hexapoda</taxon>
        <taxon>Insecta</taxon>
        <taxon>Pterygota</taxon>
        <taxon>Neoptera</taxon>
        <taxon>Endopterygota</taxon>
        <taxon>Hymenoptera</taxon>
        <taxon>Apocrita</taxon>
        <taxon>Aculeata</taxon>
        <taxon>Formicoidea</taxon>
        <taxon>Formicidae</taxon>
        <taxon>Formicinae</taxon>
        <taxon>Lasius</taxon>
        <taxon>Lasius</taxon>
    </lineage>
</organism>
<evidence type="ECO:0000259" key="1">
    <source>
        <dbReference type="Pfam" id="PF00567"/>
    </source>
</evidence>